<dbReference type="RefSeq" id="WP_066721681.1">
    <property type="nucleotide sequence ID" value="NZ_JBHSLU010000038.1"/>
</dbReference>
<reference evidence="10" key="1">
    <citation type="journal article" date="2019" name="Int. J. Syst. Evol. Microbiol.">
        <title>The Global Catalogue of Microorganisms (GCM) 10K type strain sequencing project: providing services to taxonomists for standard genome sequencing and annotation.</title>
        <authorList>
            <consortium name="The Broad Institute Genomics Platform"/>
            <consortium name="The Broad Institute Genome Sequencing Center for Infectious Disease"/>
            <person name="Wu L."/>
            <person name="Ma J."/>
        </authorList>
    </citation>
    <scope>NUCLEOTIDE SEQUENCE [LARGE SCALE GENOMIC DNA]</scope>
    <source>
        <strain evidence="10">CCUG 43117</strain>
    </source>
</reference>
<feature type="domain" description="Glycine transporter" evidence="8">
    <location>
        <begin position="92"/>
        <end position="165"/>
    </location>
</feature>
<organism evidence="9 10">
    <name type="scientific">Bosea massiliensis</name>
    <dbReference type="NCBI Taxonomy" id="151419"/>
    <lineage>
        <taxon>Bacteria</taxon>
        <taxon>Pseudomonadati</taxon>
        <taxon>Pseudomonadota</taxon>
        <taxon>Alphaproteobacteria</taxon>
        <taxon>Hyphomicrobiales</taxon>
        <taxon>Boseaceae</taxon>
        <taxon>Bosea</taxon>
    </lineage>
</organism>
<gene>
    <name evidence="9" type="ORF">ACFPN9_13420</name>
</gene>
<evidence type="ECO:0000256" key="5">
    <source>
        <dbReference type="ARBA" id="ARBA00022989"/>
    </source>
</evidence>
<evidence type="ECO:0000313" key="9">
    <source>
        <dbReference type="EMBL" id="MFC5506258.1"/>
    </source>
</evidence>
<keyword evidence="10" id="KW-1185">Reference proteome</keyword>
<sequence length="207" mass="20835">MLEAAGVAVFALTGALVAARKGMDPFGFILLATVTGVGGGTLRDLLLGRPVAWVEAPLSVIICTAVALSAWSIAYFRPGRMDSWSAKRLLIWADAAGLALFAVSGTQKALAAGVPPLSAVALGAVTASFGGILRDILAGDRAMVLWSRDFYVTAAAAGAGATAVLTTTGFSAPLVMLGGLAAGFGLRAGSILLGWSFPNLPGSDGSR</sequence>
<feature type="transmembrane region" description="Helical" evidence="7">
    <location>
        <begin position="56"/>
        <end position="77"/>
    </location>
</feature>
<dbReference type="Proteomes" id="UP001596060">
    <property type="component" value="Unassembled WGS sequence"/>
</dbReference>
<name>A0ABW0P3G1_9HYPH</name>
<proteinExistence type="inferred from homology"/>
<keyword evidence="3" id="KW-1003">Cell membrane</keyword>
<dbReference type="InterPro" id="IPR005115">
    <property type="entry name" value="Gly_transporter"/>
</dbReference>
<dbReference type="EMBL" id="JBHSLU010000038">
    <property type="protein sequence ID" value="MFC5506258.1"/>
    <property type="molecule type" value="Genomic_DNA"/>
</dbReference>
<comment type="similarity">
    <text evidence="2">Belongs to the UPF0126 family.</text>
</comment>
<keyword evidence="6 7" id="KW-0472">Membrane</keyword>
<evidence type="ECO:0000256" key="6">
    <source>
        <dbReference type="ARBA" id="ARBA00023136"/>
    </source>
</evidence>
<feature type="transmembrane region" description="Helical" evidence="7">
    <location>
        <begin position="150"/>
        <end position="170"/>
    </location>
</feature>
<keyword evidence="4 7" id="KW-0812">Transmembrane</keyword>
<evidence type="ECO:0000256" key="2">
    <source>
        <dbReference type="ARBA" id="ARBA00008193"/>
    </source>
</evidence>
<evidence type="ECO:0000256" key="4">
    <source>
        <dbReference type="ARBA" id="ARBA00022692"/>
    </source>
</evidence>
<keyword evidence="5 7" id="KW-1133">Transmembrane helix</keyword>
<evidence type="ECO:0000256" key="7">
    <source>
        <dbReference type="SAM" id="Phobius"/>
    </source>
</evidence>
<evidence type="ECO:0000313" key="10">
    <source>
        <dbReference type="Proteomes" id="UP001596060"/>
    </source>
</evidence>
<dbReference type="PANTHER" id="PTHR30506">
    <property type="entry name" value="INNER MEMBRANE PROTEIN"/>
    <property type="match status" value="1"/>
</dbReference>
<feature type="transmembrane region" description="Helical" evidence="7">
    <location>
        <begin position="119"/>
        <end position="138"/>
    </location>
</feature>
<dbReference type="Pfam" id="PF03458">
    <property type="entry name" value="Gly_transporter"/>
    <property type="match status" value="2"/>
</dbReference>
<feature type="transmembrane region" description="Helical" evidence="7">
    <location>
        <begin position="89"/>
        <end position="107"/>
    </location>
</feature>
<evidence type="ECO:0000256" key="1">
    <source>
        <dbReference type="ARBA" id="ARBA00004651"/>
    </source>
</evidence>
<comment type="caution">
    <text evidence="9">The sequence shown here is derived from an EMBL/GenBank/DDBJ whole genome shotgun (WGS) entry which is preliminary data.</text>
</comment>
<accession>A0ABW0P3G1</accession>
<protein>
    <submittedName>
        <fullName evidence="9">Trimeric intracellular cation channel family protein</fullName>
    </submittedName>
</protein>
<evidence type="ECO:0000259" key="8">
    <source>
        <dbReference type="Pfam" id="PF03458"/>
    </source>
</evidence>
<comment type="subcellular location">
    <subcellularLocation>
        <location evidence="1">Cell membrane</location>
        <topology evidence="1">Multi-pass membrane protein</topology>
    </subcellularLocation>
</comment>
<feature type="domain" description="Glycine transporter" evidence="8">
    <location>
        <begin position="2"/>
        <end position="72"/>
    </location>
</feature>
<dbReference type="PANTHER" id="PTHR30506:SF3">
    <property type="entry name" value="UPF0126 INNER MEMBRANE PROTEIN YADS-RELATED"/>
    <property type="match status" value="1"/>
</dbReference>
<evidence type="ECO:0000256" key="3">
    <source>
        <dbReference type="ARBA" id="ARBA00022475"/>
    </source>
</evidence>